<evidence type="ECO:0000313" key="9">
    <source>
        <dbReference type="Proteomes" id="UP000234483"/>
    </source>
</evidence>
<proteinExistence type="predicted"/>
<keyword evidence="2 4" id="KW-0479">Metal-binding</keyword>
<dbReference type="GO" id="GO:0009055">
    <property type="term" value="F:electron transfer activity"/>
    <property type="evidence" value="ECO:0007669"/>
    <property type="project" value="InterPro"/>
</dbReference>
<dbReference type="Gene3D" id="1.10.760.10">
    <property type="entry name" value="Cytochrome c-like domain"/>
    <property type="match status" value="1"/>
</dbReference>
<dbReference type="Proteomes" id="UP000281192">
    <property type="component" value="Chromosome"/>
</dbReference>
<evidence type="ECO:0000256" key="5">
    <source>
        <dbReference type="SAM" id="Phobius"/>
    </source>
</evidence>
<dbReference type="KEGG" id="cfh:C1707_19070"/>
<keyword evidence="5" id="KW-0812">Transmembrane</keyword>
<evidence type="ECO:0000313" key="8">
    <source>
        <dbReference type="EMBL" id="PLR07024.1"/>
    </source>
</evidence>
<dbReference type="InterPro" id="IPR009056">
    <property type="entry name" value="Cyt_c-like_dom"/>
</dbReference>
<evidence type="ECO:0000256" key="3">
    <source>
        <dbReference type="ARBA" id="ARBA00023004"/>
    </source>
</evidence>
<feature type="transmembrane region" description="Helical" evidence="5">
    <location>
        <begin position="12"/>
        <end position="38"/>
    </location>
</feature>
<keyword evidence="5" id="KW-1133">Transmembrane helix</keyword>
<dbReference type="InterPro" id="IPR036909">
    <property type="entry name" value="Cyt_c-like_dom_sf"/>
</dbReference>
<reference evidence="7 10" key="2">
    <citation type="submission" date="2018-01" db="EMBL/GenBank/DDBJ databases">
        <title>Complete genome sequence of Caulobacter flavus RHGG3.</title>
        <authorList>
            <person name="Yang E."/>
        </authorList>
    </citation>
    <scope>NUCLEOTIDE SEQUENCE [LARGE SCALE GENOMIC DNA]</scope>
    <source>
        <strain evidence="7 10">RHGG3</strain>
    </source>
</reference>
<evidence type="ECO:0000313" key="7">
    <source>
        <dbReference type="EMBL" id="AYV49654.1"/>
    </source>
</evidence>
<evidence type="ECO:0000313" key="10">
    <source>
        <dbReference type="Proteomes" id="UP000281192"/>
    </source>
</evidence>
<dbReference type="SUPFAM" id="SSF46626">
    <property type="entry name" value="Cytochrome c"/>
    <property type="match status" value="1"/>
</dbReference>
<reference evidence="8 9" key="1">
    <citation type="submission" date="2017-12" db="EMBL/GenBank/DDBJ databases">
        <title>The genome sequence of Caulobacter flavus CGMCC1 15093.</title>
        <authorList>
            <person name="Gao J."/>
            <person name="Mao X."/>
            <person name="Sun J."/>
        </authorList>
    </citation>
    <scope>NUCLEOTIDE SEQUENCE [LARGE SCALE GENOMIC DNA]</scope>
    <source>
        <strain evidence="8 9">CGMCC1 15093</strain>
    </source>
</reference>
<keyword evidence="10" id="KW-1185">Reference proteome</keyword>
<protein>
    <submittedName>
        <fullName evidence="8">Cytochrome C</fullName>
    </submittedName>
</protein>
<keyword evidence="1 4" id="KW-0349">Heme</keyword>
<name>A0A2N5CMB7_9CAUL</name>
<evidence type="ECO:0000256" key="1">
    <source>
        <dbReference type="ARBA" id="ARBA00022617"/>
    </source>
</evidence>
<dbReference type="GO" id="GO:0046872">
    <property type="term" value="F:metal ion binding"/>
    <property type="evidence" value="ECO:0007669"/>
    <property type="project" value="UniProtKB-KW"/>
</dbReference>
<evidence type="ECO:0000256" key="2">
    <source>
        <dbReference type="ARBA" id="ARBA00022723"/>
    </source>
</evidence>
<feature type="domain" description="Cytochrome c" evidence="6">
    <location>
        <begin position="79"/>
        <end position="164"/>
    </location>
</feature>
<dbReference type="EMBL" id="PJRQ01000048">
    <property type="protein sequence ID" value="PLR07024.1"/>
    <property type="molecule type" value="Genomic_DNA"/>
</dbReference>
<dbReference type="Pfam" id="PF13442">
    <property type="entry name" value="Cytochrome_CBB3"/>
    <property type="match status" value="1"/>
</dbReference>
<dbReference type="EMBL" id="CP026100">
    <property type="protein sequence ID" value="AYV49654.1"/>
    <property type="molecule type" value="Genomic_DNA"/>
</dbReference>
<sequence>MGWDLRHPRTHLGIVVVLGAAALLAAMAVGLTIGLGLYNIGADAPHTRPVYKVLQTLRDRSISVRAADIKPPANLGDPKRIASGAGLYTEMCSGCHLAPGLEKTEMSQGLYPQAPELWQSVDLTAGEQFWAIKHGIKMTAMPAWGRTHNDELIWDMVAFVRQLPTMSPAQYQAAIKSAPADHDEMMKEGGMPGMAMPGMTMAPKEPDAHPGHDH</sequence>
<organism evidence="8 9">
    <name type="scientific">Caulobacter flavus</name>
    <dbReference type="NCBI Taxonomy" id="1679497"/>
    <lineage>
        <taxon>Bacteria</taxon>
        <taxon>Pseudomonadati</taxon>
        <taxon>Pseudomonadota</taxon>
        <taxon>Alphaproteobacteria</taxon>
        <taxon>Caulobacterales</taxon>
        <taxon>Caulobacteraceae</taxon>
        <taxon>Caulobacter</taxon>
    </lineage>
</organism>
<accession>A0A2N5CMB7</accession>
<keyword evidence="5" id="KW-0472">Membrane</keyword>
<evidence type="ECO:0000259" key="6">
    <source>
        <dbReference type="PROSITE" id="PS51007"/>
    </source>
</evidence>
<dbReference type="GO" id="GO:0020037">
    <property type="term" value="F:heme binding"/>
    <property type="evidence" value="ECO:0007669"/>
    <property type="project" value="InterPro"/>
</dbReference>
<dbReference type="Proteomes" id="UP000234483">
    <property type="component" value="Unassembled WGS sequence"/>
</dbReference>
<dbReference type="PROSITE" id="PS51007">
    <property type="entry name" value="CYTC"/>
    <property type="match status" value="1"/>
</dbReference>
<gene>
    <name evidence="7" type="ORF">C1707_19070</name>
    <name evidence="8" type="ORF">CFHF_23485</name>
</gene>
<keyword evidence="3 4" id="KW-0408">Iron</keyword>
<evidence type="ECO:0000256" key="4">
    <source>
        <dbReference type="PROSITE-ProRule" id="PRU00433"/>
    </source>
</evidence>
<dbReference type="AlphaFoldDB" id="A0A2N5CMB7"/>
<dbReference type="OrthoDB" id="9773456at2"/>